<dbReference type="Gene3D" id="3.40.50.880">
    <property type="match status" value="1"/>
</dbReference>
<proteinExistence type="inferred from homology"/>
<dbReference type="CDD" id="cd01748">
    <property type="entry name" value="GATase1_IGP_Synthase"/>
    <property type="match status" value="1"/>
</dbReference>
<dbReference type="Pfam" id="PF00117">
    <property type="entry name" value="GATase"/>
    <property type="match status" value="1"/>
</dbReference>
<dbReference type="Pfam" id="PF00977">
    <property type="entry name" value="His_biosynth"/>
    <property type="match status" value="1"/>
</dbReference>
<dbReference type="InterPro" id="IPR006062">
    <property type="entry name" value="His_biosynth"/>
</dbReference>
<dbReference type="PANTHER" id="PTHR21235:SF2">
    <property type="entry name" value="IMIDAZOLE GLYCEROL PHOSPHATE SYNTHASE HISHF"/>
    <property type="match status" value="1"/>
</dbReference>
<dbReference type="SUPFAM" id="SSF52317">
    <property type="entry name" value="Class I glutamine amidotransferase-like"/>
    <property type="match status" value="1"/>
</dbReference>
<name>A0ABR1GEH3_AURAN</name>
<dbReference type="EMBL" id="JBBJCI010000029">
    <property type="protein sequence ID" value="KAK7254415.1"/>
    <property type="molecule type" value="Genomic_DNA"/>
</dbReference>
<evidence type="ECO:0000256" key="7">
    <source>
        <dbReference type="ARBA" id="ARBA00047838"/>
    </source>
</evidence>
<dbReference type="InterPro" id="IPR050064">
    <property type="entry name" value="IGPS_HisA/HisF"/>
</dbReference>
<comment type="caution">
    <text evidence="11">The sequence shown here is derived from an EMBL/GenBank/DDBJ whole genome shotgun (WGS) entry which is preliminary data.</text>
</comment>
<evidence type="ECO:0000259" key="10">
    <source>
        <dbReference type="Pfam" id="PF00117"/>
    </source>
</evidence>
<keyword evidence="6" id="KW-0456">Lyase</keyword>
<organism evidence="11 12">
    <name type="scientific">Aureococcus anophagefferens</name>
    <name type="common">Harmful bloom alga</name>
    <dbReference type="NCBI Taxonomy" id="44056"/>
    <lineage>
        <taxon>Eukaryota</taxon>
        <taxon>Sar</taxon>
        <taxon>Stramenopiles</taxon>
        <taxon>Ochrophyta</taxon>
        <taxon>Pelagophyceae</taxon>
        <taxon>Pelagomonadales</taxon>
        <taxon>Pelagomonadaceae</taxon>
        <taxon>Aureococcus</taxon>
    </lineage>
</organism>
<sequence>MAAMKPRVTLLDYGAGNVRSVVNALELLGCDVSLVRTAADVLGAEILVFPGVGCFGAAMDALEALDVADALRSYLGDADRPFLGICLGMQLLFGASEETPGARGLGVVDGDVTLFEPSDGAVVPSMGWNEALGLDPAAGLFEPRERYYFVHSYKVSRCDPAWRATVTDYGGVRYTSALANGRRVACQFHPEKSGPKGLALLDRFVTRSRGATALPSLGAPLPSSTTTLMAPRVISALDVRSNDAGDLVVTKGDGYDVREKAEGGAVRNLGKPVDLCARYYDEGADEICVLNICAFKGEAAGDLPLLGVLRAASERCFVPLTIGGGVRDYTARDGSAVSALDVASAYFRAGADKVGVGSDAVAAALAYYAGGDGSKTSLRRIATQYGRQAVVVSIDPKRVWLAAGEAPPAFPGLPAAAVADHAKFRGPNGETRCWYRATTGGGRRDADLDVAALAAAAEALGAGEFMVNCIDCDGKGDGYDLELLKIVKRSVAVPVIASSGAGEPAHFAEAFEVARADAALAAGIFHRREVAIAAVKAHLKGRGILVRD</sequence>
<dbReference type="InterPro" id="IPR010139">
    <property type="entry name" value="Imidazole-glycPsynth_HisH"/>
</dbReference>
<keyword evidence="12" id="KW-1185">Reference proteome</keyword>
<comment type="similarity">
    <text evidence="9">Belongs to the HisA/HisF family.</text>
</comment>
<evidence type="ECO:0000256" key="9">
    <source>
        <dbReference type="RuleBase" id="RU003657"/>
    </source>
</evidence>
<keyword evidence="3" id="KW-0378">Hydrolase</keyword>
<dbReference type="InterPro" id="IPR029062">
    <property type="entry name" value="Class_I_gatase-like"/>
</dbReference>
<evidence type="ECO:0000313" key="12">
    <source>
        <dbReference type="Proteomes" id="UP001363151"/>
    </source>
</evidence>
<evidence type="ECO:0000256" key="6">
    <source>
        <dbReference type="ARBA" id="ARBA00023239"/>
    </source>
</evidence>
<evidence type="ECO:0000256" key="8">
    <source>
        <dbReference type="ARBA" id="ARBA00049534"/>
    </source>
</evidence>
<dbReference type="InterPro" id="IPR017926">
    <property type="entry name" value="GATASE"/>
</dbReference>
<evidence type="ECO:0000256" key="2">
    <source>
        <dbReference type="ARBA" id="ARBA00022605"/>
    </source>
</evidence>
<keyword evidence="2 9" id="KW-0028">Amino-acid biosynthesis</keyword>
<comment type="catalytic activity">
    <reaction evidence="7">
        <text>5-[(5-phospho-1-deoxy-D-ribulos-1-ylimino)methylamino]-1-(5-phospho-beta-D-ribosyl)imidazole-4-carboxamide + L-glutamine = D-erythro-1-(imidazol-4-yl)glycerol 3-phosphate + 5-amino-1-(5-phospho-beta-D-ribosyl)imidazole-4-carboxamide + L-glutamate + H(+)</text>
        <dbReference type="Rhea" id="RHEA:24793"/>
        <dbReference type="ChEBI" id="CHEBI:15378"/>
        <dbReference type="ChEBI" id="CHEBI:29985"/>
        <dbReference type="ChEBI" id="CHEBI:58278"/>
        <dbReference type="ChEBI" id="CHEBI:58359"/>
        <dbReference type="ChEBI" id="CHEBI:58475"/>
        <dbReference type="ChEBI" id="CHEBI:58525"/>
        <dbReference type="EC" id="4.3.2.10"/>
    </reaction>
</comment>
<evidence type="ECO:0000256" key="1">
    <source>
        <dbReference type="ARBA" id="ARBA00005091"/>
    </source>
</evidence>
<dbReference type="HAMAP" id="MF_00278">
    <property type="entry name" value="HisH"/>
    <property type="match status" value="1"/>
</dbReference>
<keyword evidence="5 9" id="KW-0368">Histidine biosynthesis</keyword>
<dbReference type="PROSITE" id="PS51273">
    <property type="entry name" value="GATASE_TYPE_1"/>
    <property type="match status" value="1"/>
</dbReference>
<feature type="domain" description="Glutamine amidotransferase" evidence="10">
    <location>
        <begin position="10"/>
        <end position="205"/>
    </location>
</feature>
<dbReference type="PANTHER" id="PTHR21235">
    <property type="entry name" value="IMIDAZOLE GLYCEROL PHOSPHATE SYNTHASE SUBUNIT HISF/H IGP SYNTHASE SUBUNIT HISF/H"/>
    <property type="match status" value="1"/>
</dbReference>
<keyword evidence="4" id="KW-0315">Glutamine amidotransferase</keyword>
<dbReference type="InterPro" id="IPR013785">
    <property type="entry name" value="Aldolase_TIM"/>
</dbReference>
<evidence type="ECO:0000256" key="4">
    <source>
        <dbReference type="ARBA" id="ARBA00022962"/>
    </source>
</evidence>
<dbReference type="Gene3D" id="3.20.20.70">
    <property type="entry name" value="Aldolase class I"/>
    <property type="match status" value="1"/>
</dbReference>
<evidence type="ECO:0000256" key="3">
    <source>
        <dbReference type="ARBA" id="ARBA00022801"/>
    </source>
</evidence>
<dbReference type="SUPFAM" id="SSF51366">
    <property type="entry name" value="Ribulose-phoshate binding barrel"/>
    <property type="match status" value="1"/>
</dbReference>
<evidence type="ECO:0000256" key="5">
    <source>
        <dbReference type="ARBA" id="ARBA00023102"/>
    </source>
</evidence>
<accession>A0ABR1GEH3</accession>
<dbReference type="InterPro" id="IPR011060">
    <property type="entry name" value="RibuloseP-bd_barrel"/>
</dbReference>
<gene>
    <name evidence="11" type="primary">HIS7</name>
    <name evidence="11" type="ORF">SO694_00151014</name>
</gene>
<evidence type="ECO:0000313" key="11">
    <source>
        <dbReference type="EMBL" id="KAK7254415.1"/>
    </source>
</evidence>
<comment type="pathway">
    <text evidence="1">Amino-acid biosynthesis; L-histidine biosynthesis; L-histidine from 5-phospho-alpha-D-ribose 1-diphosphate: step 5/9.</text>
</comment>
<comment type="catalytic activity">
    <reaction evidence="8">
        <text>L-glutamine + H2O = L-glutamate + NH4(+)</text>
        <dbReference type="Rhea" id="RHEA:15889"/>
        <dbReference type="ChEBI" id="CHEBI:15377"/>
        <dbReference type="ChEBI" id="CHEBI:28938"/>
        <dbReference type="ChEBI" id="CHEBI:29985"/>
        <dbReference type="ChEBI" id="CHEBI:58359"/>
        <dbReference type="EC" id="3.5.1.2"/>
    </reaction>
</comment>
<reference evidence="11 12" key="1">
    <citation type="submission" date="2024-03" db="EMBL/GenBank/DDBJ databases">
        <title>Aureococcus anophagefferens CCMP1851 and Kratosvirus quantuckense: Draft genome of a second virus-susceptible host strain in the model system.</title>
        <authorList>
            <person name="Chase E."/>
            <person name="Truchon A.R."/>
            <person name="Schepens W."/>
            <person name="Wilhelm S.W."/>
        </authorList>
    </citation>
    <scope>NUCLEOTIDE SEQUENCE [LARGE SCALE GENOMIC DNA]</scope>
    <source>
        <strain evidence="11 12">CCMP1851</strain>
    </source>
</reference>
<protein>
    <submittedName>
        <fullName evidence="11">Imidazoleglycerol-phosphate synthase</fullName>
    </submittedName>
</protein>
<dbReference type="Proteomes" id="UP001363151">
    <property type="component" value="Unassembled WGS sequence"/>
</dbReference>
<dbReference type="NCBIfam" id="TIGR01855">
    <property type="entry name" value="IMP_synth_hisH"/>
    <property type="match status" value="1"/>
</dbReference>